<dbReference type="PANTHER" id="PTHR43537">
    <property type="entry name" value="TRANSCRIPTIONAL REGULATOR, GNTR FAMILY"/>
    <property type="match status" value="1"/>
</dbReference>
<protein>
    <submittedName>
        <fullName evidence="6">Transcriptional regulator, GntR family</fullName>
    </submittedName>
</protein>
<feature type="domain" description="HTH gntR-type" evidence="5">
    <location>
        <begin position="21"/>
        <end position="88"/>
    </location>
</feature>
<feature type="region of interest" description="Disordered" evidence="4">
    <location>
        <begin position="235"/>
        <end position="269"/>
    </location>
</feature>
<dbReference type="GO" id="GO:0003677">
    <property type="term" value="F:DNA binding"/>
    <property type="evidence" value="ECO:0007669"/>
    <property type="project" value="UniProtKB-KW"/>
</dbReference>
<keyword evidence="7" id="KW-1185">Reference proteome</keyword>
<dbReference type="PANTHER" id="PTHR43537:SF50">
    <property type="entry name" value="TRANSCRIPTIONAL REGULATORY PROTEIN"/>
    <property type="match status" value="1"/>
</dbReference>
<feature type="region of interest" description="Disordered" evidence="4">
    <location>
        <begin position="1"/>
        <end position="23"/>
    </location>
</feature>
<dbReference type="SUPFAM" id="SSF48008">
    <property type="entry name" value="GntR ligand-binding domain-like"/>
    <property type="match status" value="1"/>
</dbReference>
<dbReference type="EMBL" id="FQYO01000003">
    <property type="protein sequence ID" value="SHI76866.1"/>
    <property type="molecule type" value="Genomic_DNA"/>
</dbReference>
<dbReference type="PROSITE" id="PS50949">
    <property type="entry name" value="HTH_GNTR"/>
    <property type="match status" value="1"/>
</dbReference>
<evidence type="ECO:0000313" key="6">
    <source>
        <dbReference type="EMBL" id="SHI76866.1"/>
    </source>
</evidence>
<evidence type="ECO:0000256" key="3">
    <source>
        <dbReference type="ARBA" id="ARBA00023163"/>
    </source>
</evidence>
<dbReference type="CDD" id="cd07377">
    <property type="entry name" value="WHTH_GntR"/>
    <property type="match status" value="1"/>
</dbReference>
<dbReference type="InterPro" id="IPR011711">
    <property type="entry name" value="GntR_C"/>
</dbReference>
<dbReference type="GO" id="GO:0003700">
    <property type="term" value="F:DNA-binding transcription factor activity"/>
    <property type="evidence" value="ECO:0007669"/>
    <property type="project" value="InterPro"/>
</dbReference>
<dbReference type="InterPro" id="IPR008920">
    <property type="entry name" value="TF_FadR/GntR_C"/>
</dbReference>
<dbReference type="Gene3D" id="1.10.10.10">
    <property type="entry name" value="Winged helix-like DNA-binding domain superfamily/Winged helix DNA-binding domain"/>
    <property type="match status" value="1"/>
</dbReference>
<keyword evidence="2" id="KW-0238">DNA-binding</keyword>
<dbReference type="Proteomes" id="UP000184292">
    <property type="component" value="Unassembled WGS sequence"/>
</dbReference>
<dbReference type="AlphaFoldDB" id="A0A1M6DUD3"/>
<feature type="compositionally biased region" description="Basic and acidic residues" evidence="4">
    <location>
        <begin position="239"/>
        <end position="249"/>
    </location>
</feature>
<proteinExistence type="predicted"/>
<reference evidence="6 7" key="1">
    <citation type="submission" date="2016-11" db="EMBL/GenBank/DDBJ databases">
        <authorList>
            <person name="Jaros S."/>
            <person name="Januszkiewicz K."/>
            <person name="Wedrychowicz H."/>
        </authorList>
    </citation>
    <scope>NUCLEOTIDE SEQUENCE [LARGE SCALE GENOMIC DNA]</scope>
    <source>
        <strain evidence="6 7">DSM 100565</strain>
    </source>
</reference>
<evidence type="ECO:0000313" key="7">
    <source>
        <dbReference type="Proteomes" id="UP000184292"/>
    </source>
</evidence>
<evidence type="ECO:0000256" key="2">
    <source>
        <dbReference type="ARBA" id="ARBA00023125"/>
    </source>
</evidence>
<dbReference type="InterPro" id="IPR000524">
    <property type="entry name" value="Tscrpt_reg_HTH_GntR"/>
</dbReference>
<dbReference type="PRINTS" id="PR00035">
    <property type="entry name" value="HTHGNTR"/>
</dbReference>
<accession>A0A1M6DUD3</accession>
<dbReference type="Pfam" id="PF07729">
    <property type="entry name" value="FCD"/>
    <property type="match status" value="1"/>
</dbReference>
<evidence type="ECO:0000256" key="1">
    <source>
        <dbReference type="ARBA" id="ARBA00023015"/>
    </source>
</evidence>
<keyword evidence="3" id="KW-0804">Transcription</keyword>
<dbReference type="STRING" id="1447782.SAMN05444417_1606"/>
<dbReference type="SUPFAM" id="SSF46785">
    <property type="entry name" value="Winged helix' DNA-binding domain"/>
    <property type="match status" value="1"/>
</dbReference>
<organism evidence="6 7">
    <name type="scientific">Wenxinia saemankumensis</name>
    <dbReference type="NCBI Taxonomy" id="1447782"/>
    <lineage>
        <taxon>Bacteria</taxon>
        <taxon>Pseudomonadati</taxon>
        <taxon>Pseudomonadota</taxon>
        <taxon>Alphaproteobacteria</taxon>
        <taxon>Rhodobacterales</taxon>
        <taxon>Roseobacteraceae</taxon>
        <taxon>Wenxinia</taxon>
    </lineage>
</organism>
<dbReference type="Gene3D" id="1.20.120.530">
    <property type="entry name" value="GntR ligand-binding domain-like"/>
    <property type="match status" value="1"/>
</dbReference>
<dbReference type="InterPro" id="IPR036388">
    <property type="entry name" value="WH-like_DNA-bd_sf"/>
</dbReference>
<feature type="compositionally biased region" description="Gly residues" evidence="4">
    <location>
        <begin position="260"/>
        <end position="269"/>
    </location>
</feature>
<name>A0A1M6DUD3_9RHOB</name>
<evidence type="ECO:0000259" key="5">
    <source>
        <dbReference type="PROSITE" id="PS50949"/>
    </source>
</evidence>
<evidence type="ECO:0000256" key="4">
    <source>
        <dbReference type="SAM" id="MobiDB-lite"/>
    </source>
</evidence>
<dbReference type="SMART" id="SM00345">
    <property type="entry name" value="HTH_GNTR"/>
    <property type="match status" value="1"/>
</dbReference>
<sequence>MGKTAPDPDPTPNRRVPMSLPPLPDHIAAELRRKILRGDLRPGQSVKERDHAAEMGVSRTPMREAIRILAKEGLIELRPARSPVVARPDLRELCDSAEVLIALERLSGELACRNASDAGLARIASAAQRMEDGFATAERIDSFEMDMAFHMAIAVESGNAALARTHRAYLARLWRARFLASRLKERRQLALEQHGQMVAALVARDVGAFTAVLGDHLAGLPDYFRLVLAGEAAEAGAETSKDGGRRPGKDEDETAALRGEGIGEAGTSG</sequence>
<keyword evidence="1" id="KW-0805">Transcription regulation</keyword>
<dbReference type="Pfam" id="PF00392">
    <property type="entry name" value="GntR"/>
    <property type="match status" value="1"/>
</dbReference>
<dbReference type="SMART" id="SM00895">
    <property type="entry name" value="FCD"/>
    <property type="match status" value="1"/>
</dbReference>
<dbReference type="InterPro" id="IPR036390">
    <property type="entry name" value="WH_DNA-bd_sf"/>
</dbReference>
<gene>
    <name evidence="6" type="ORF">SAMN05444417_1606</name>
</gene>
<dbReference type="OrthoDB" id="7620579at2"/>